<gene>
    <name evidence="2" type="ORF">DEJ48_39330</name>
</gene>
<dbReference type="Proteomes" id="UP000322927">
    <property type="component" value="Chromosome"/>
</dbReference>
<name>A0A5P2C8D1_STRVZ</name>
<reference evidence="2 3" key="1">
    <citation type="submission" date="2018-05" db="EMBL/GenBank/DDBJ databases">
        <title>Streptomyces venezuelae.</title>
        <authorList>
            <person name="Kim W."/>
            <person name="Lee N."/>
            <person name="Cho B.-K."/>
        </authorList>
    </citation>
    <scope>NUCLEOTIDE SEQUENCE [LARGE SCALE GENOMIC DNA]</scope>
    <source>
        <strain evidence="2 3">ATCC 14584</strain>
    </source>
</reference>
<dbReference type="EMBL" id="CP029192">
    <property type="protein sequence ID" value="QES38647.1"/>
    <property type="molecule type" value="Genomic_DNA"/>
</dbReference>
<sequence length="152" mass="16035">MDDVRTSADWMAAALDSSGYQADFSPHSLRAVERFMTEQSSSGRAAANGLLATGLGARLFGLGCYVGETIRLSLGGVWAGGDADPASESDVAVRLSGGSVIWPVQRVVKRFQNGPEDSLVVYGVSLGLDLRPHAAPPGDAKPRMGLFRRRGD</sequence>
<organism evidence="2 3">
    <name type="scientific">Streptomyces venezuelae</name>
    <dbReference type="NCBI Taxonomy" id="54571"/>
    <lineage>
        <taxon>Bacteria</taxon>
        <taxon>Bacillati</taxon>
        <taxon>Actinomycetota</taxon>
        <taxon>Actinomycetes</taxon>
        <taxon>Kitasatosporales</taxon>
        <taxon>Streptomycetaceae</taxon>
        <taxon>Streptomyces</taxon>
    </lineage>
</organism>
<proteinExistence type="predicted"/>
<evidence type="ECO:0000313" key="2">
    <source>
        <dbReference type="EMBL" id="QES38647.1"/>
    </source>
</evidence>
<evidence type="ECO:0000256" key="1">
    <source>
        <dbReference type="SAM" id="MobiDB-lite"/>
    </source>
</evidence>
<dbReference type="AlphaFoldDB" id="A0A5P2C8D1"/>
<accession>A0A5P2C8D1</accession>
<feature type="region of interest" description="Disordered" evidence="1">
    <location>
        <begin position="133"/>
        <end position="152"/>
    </location>
</feature>
<evidence type="ECO:0000313" key="3">
    <source>
        <dbReference type="Proteomes" id="UP000322927"/>
    </source>
</evidence>
<protein>
    <submittedName>
        <fullName evidence="2">Uncharacterized protein</fullName>
    </submittedName>
</protein>